<feature type="transmembrane region" description="Helical" evidence="1">
    <location>
        <begin position="34"/>
        <end position="55"/>
    </location>
</feature>
<keyword evidence="1" id="KW-0812">Transmembrane</keyword>
<sequence length="226" mass="23711">MTSFTMIVARIWALIFLFAPPTTAFVLALLGSPLPRLVAFTAAVTIITVIIQAPLQSLQSTRSRHGFALSNFYLTLLVGASLYSSLAEFSAADLLVSAPYWLGGALVIFWVISVVLSIVLSGLGLSADRRGSLASISDPRAVLAYWTISMVSGCLCSRPPDLETGLEADPAITAASSIIAAPTITAAPTLSVPITARTPPPACRHASQDNSVSLPTYAEAMVKATF</sequence>
<keyword evidence="1" id="KW-0472">Membrane</keyword>
<dbReference type="AlphaFoldDB" id="A0A067SR15"/>
<dbReference type="EMBL" id="KL142386">
    <property type="protein sequence ID" value="KDR73341.1"/>
    <property type="molecule type" value="Genomic_DNA"/>
</dbReference>
<feature type="transmembrane region" description="Helical" evidence="1">
    <location>
        <begin position="67"/>
        <end position="86"/>
    </location>
</feature>
<protein>
    <submittedName>
        <fullName evidence="2">Uncharacterized protein</fullName>
    </submittedName>
</protein>
<keyword evidence="1" id="KW-1133">Transmembrane helix</keyword>
<reference evidence="3" key="1">
    <citation type="journal article" date="2014" name="Proc. Natl. Acad. Sci. U.S.A.">
        <title>Extensive sampling of basidiomycete genomes demonstrates inadequacy of the white-rot/brown-rot paradigm for wood decay fungi.</title>
        <authorList>
            <person name="Riley R."/>
            <person name="Salamov A.A."/>
            <person name="Brown D.W."/>
            <person name="Nagy L.G."/>
            <person name="Floudas D."/>
            <person name="Held B.W."/>
            <person name="Levasseur A."/>
            <person name="Lombard V."/>
            <person name="Morin E."/>
            <person name="Otillar R."/>
            <person name="Lindquist E.A."/>
            <person name="Sun H."/>
            <person name="LaButti K.M."/>
            <person name="Schmutz J."/>
            <person name="Jabbour D."/>
            <person name="Luo H."/>
            <person name="Baker S.E."/>
            <person name="Pisabarro A.G."/>
            <person name="Walton J.D."/>
            <person name="Blanchette R.A."/>
            <person name="Henrissat B."/>
            <person name="Martin F."/>
            <person name="Cullen D."/>
            <person name="Hibbett D.S."/>
            <person name="Grigoriev I.V."/>
        </authorList>
    </citation>
    <scope>NUCLEOTIDE SEQUENCE [LARGE SCALE GENOMIC DNA]</scope>
    <source>
        <strain evidence="3">CBS 339.88</strain>
    </source>
</reference>
<accession>A0A067SR15</accession>
<feature type="transmembrane region" description="Helical" evidence="1">
    <location>
        <begin position="98"/>
        <end position="120"/>
    </location>
</feature>
<evidence type="ECO:0000313" key="2">
    <source>
        <dbReference type="EMBL" id="KDR73341.1"/>
    </source>
</evidence>
<dbReference type="Proteomes" id="UP000027222">
    <property type="component" value="Unassembled WGS sequence"/>
</dbReference>
<proteinExistence type="predicted"/>
<evidence type="ECO:0000313" key="3">
    <source>
        <dbReference type="Proteomes" id="UP000027222"/>
    </source>
</evidence>
<organism evidence="2 3">
    <name type="scientific">Galerina marginata (strain CBS 339.88)</name>
    <dbReference type="NCBI Taxonomy" id="685588"/>
    <lineage>
        <taxon>Eukaryota</taxon>
        <taxon>Fungi</taxon>
        <taxon>Dikarya</taxon>
        <taxon>Basidiomycota</taxon>
        <taxon>Agaricomycotina</taxon>
        <taxon>Agaricomycetes</taxon>
        <taxon>Agaricomycetidae</taxon>
        <taxon>Agaricales</taxon>
        <taxon>Agaricineae</taxon>
        <taxon>Strophariaceae</taxon>
        <taxon>Galerina</taxon>
    </lineage>
</organism>
<name>A0A067SR15_GALM3</name>
<gene>
    <name evidence="2" type="ORF">GALMADRAFT_142449</name>
</gene>
<dbReference type="HOGENOM" id="CLU_1224846_0_0_1"/>
<evidence type="ECO:0000256" key="1">
    <source>
        <dbReference type="SAM" id="Phobius"/>
    </source>
</evidence>
<keyword evidence="3" id="KW-1185">Reference proteome</keyword>